<protein>
    <recommendedName>
        <fullName evidence="3">Serine protease</fullName>
    </recommendedName>
</protein>
<organism evidence="1 2">
    <name type="scientific">Mycobacterium asiaticum</name>
    <dbReference type="NCBI Taxonomy" id="1790"/>
    <lineage>
        <taxon>Bacteria</taxon>
        <taxon>Bacillati</taxon>
        <taxon>Actinomycetota</taxon>
        <taxon>Actinomycetes</taxon>
        <taxon>Mycobacteriales</taxon>
        <taxon>Mycobacteriaceae</taxon>
        <taxon>Mycobacterium</taxon>
    </lineage>
</organism>
<sequence length="219" mass="22795">MFWLSSPARVDAETKVPVHPGMAIHQGQTACTLGFVETRLRMAITVGRCSGLAVIRDGQQNVVGTVVRTSHDVASAQFATSPPTVGYQVIALGAHVSATDTLPNGRQLRTAPGVEVRAGLAVCQVQPPAAESCGLVAAVSNGRFVIPRTRGDVGELGGPVYTVASDNSALLVGLVERDALDAVEASSWRAVMQQLGADARALSPQQPAVRLVSIARPRA</sequence>
<accession>A0A1A3N125</accession>
<proteinExistence type="predicted"/>
<gene>
    <name evidence="1" type="ORF">A5635_09690</name>
</gene>
<dbReference type="Proteomes" id="UP000093819">
    <property type="component" value="Unassembled WGS sequence"/>
</dbReference>
<evidence type="ECO:0000313" key="1">
    <source>
        <dbReference type="EMBL" id="OBK14754.1"/>
    </source>
</evidence>
<evidence type="ECO:0008006" key="3">
    <source>
        <dbReference type="Google" id="ProtNLM"/>
    </source>
</evidence>
<dbReference type="AlphaFoldDB" id="A0A1A3N125"/>
<name>A0A1A3N125_MYCAS</name>
<reference evidence="1 2" key="1">
    <citation type="submission" date="2016-06" db="EMBL/GenBank/DDBJ databases">
        <authorList>
            <person name="Kjaerup R.B."/>
            <person name="Dalgaard T.S."/>
            <person name="Juul-Madsen H.R."/>
        </authorList>
    </citation>
    <scope>NUCLEOTIDE SEQUENCE [LARGE SCALE GENOMIC DNA]</scope>
    <source>
        <strain evidence="1 2">1245335.1</strain>
    </source>
</reference>
<dbReference type="EMBL" id="LZLR01000232">
    <property type="protein sequence ID" value="OBK14754.1"/>
    <property type="molecule type" value="Genomic_DNA"/>
</dbReference>
<comment type="caution">
    <text evidence="1">The sequence shown here is derived from an EMBL/GenBank/DDBJ whole genome shotgun (WGS) entry which is preliminary data.</text>
</comment>
<evidence type="ECO:0000313" key="2">
    <source>
        <dbReference type="Proteomes" id="UP000093819"/>
    </source>
</evidence>